<name>A0A1Y2HUT4_9FUNG</name>
<dbReference type="PANTHER" id="PTHR11081">
    <property type="entry name" value="FLAP ENDONUCLEASE FAMILY MEMBER"/>
    <property type="match status" value="1"/>
</dbReference>
<reference evidence="5 6" key="1">
    <citation type="submission" date="2016-07" db="EMBL/GenBank/DDBJ databases">
        <title>Pervasive Adenine N6-methylation of Active Genes in Fungi.</title>
        <authorList>
            <consortium name="DOE Joint Genome Institute"/>
            <person name="Mondo S.J."/>
            <person name="Dannebaum R.O."/>
            <person name="Kuo R.C."/>
            <person name="Labutti K."/>
            <person name="Haridas S."/>
            <person name="Kuo A."/>
            <person name="Salamov A."/>
            <person name="Ahrendt S.R."/>
            <person name="Lipzen A."/>
            <person name="Sullivan W."/>
            <person name="Andreopoulos W.B."/>
            <person name="Clum A."/>
            <person name="Lindquist E."/>
            <person name="Daum C."/>
            <person name="Ramamoorthy G.K."/>
            <person name="Gryganskyi A."/>
            <person name="Culley D."/>
            <person name="Magnuson J.K."/>
            <person name="James T.Y."/>
            <person name="O'Malley M.A."/>
            <person name="Stajich J.E."/>
            <person name="Spatafora J.W."/>
            <person name="Visel A."/>
            <person name="Grigoriev I.V."/>
        </authorList>
    </citation>
    <scope>NUCLEOTIDE SEQUENCE [LARGE SCALE GENOMIC DNA]</scope>
    <source>
        <strain evidence="5 6">PL171</strain>
    </source>
</reference>
<dbReference type="SMART" id="SM00485">
    <property type="entry name" value="XPGN"/>
    <property type="match status" value="1"/>
</dbReference>
<organism evidence="5 6">
    <name type="scientific">Catenaria anguillulae PL171</name>
    <dbReference type="NCBI Taxonomy" id="765915"/>
    <lineage>
        <taxon>Eukaryota</taxon>
        <taxon>Fungi</taxon>
        <taxon>Fungi incertae sedis</taxon>
        <taxon>Blastocladiomycota</taxon>
        <taxon>Blastocladiomycetes</taxon>
        <taxon>Blastocladiales</taxon>
        <taxon>Catenariaceae</taxon>
        <taxon>Catenaria</taxon>
    </lineage>
</organism>
<dbReference type="AlphaFoldDB" id="A0A1Y2HUT4"/>
<dbReference type="Proteomes" id="UP000193411">
    <property type="component" value="Unassembled WGS sequence"/>
</dbReference>
<evidence type="ECO:0000313" key="5">
    <source>
        <dbReference type="EMBL" id="ORZ38366.1"/>
    </source>
</evidence>
<keyword evidence="2" id="KW-0460">Magnesium</keyword>
<dbReference type="GO" id="GO:0046872">
    <property type="term" value="F:metal ion binding"/>
    <property type="evidence" value="ECO:0007669"/>
    <property type="project" value="UniProtKB-KW"/>
</dbReference>
<keyword evidence="6" id="KW-1185">Reference proteome</keyword>
<comment type="caution">
    <text evidence="5">The sequence shown here is derived from an EMBL/GenBank/DDBJ whole genome shotgun (WGS) entry which is preliminary data.</text>
</comment>
<evidence type="ECO:0000256" key="1">
    <source>
        <dbReference type="ARBA" id="ARBA00022723"/>
    </source>
</evidence>
<accession>A0A1Y2HUT4</accession>
<proteinExistence type="predicted"/>
<dbReference type="STRING" id="765915.A0A1Y2HUT4"/>
<dbReference type="PANTHER" id="PTHR11081:SF9">
    <property type="entry name" value="FLAP ENDONUCLEASE 1"/>
    <property type="match status" value="1"/>
</dbReference>
<evidence type="ECO:0000256" key="2">
    <source>
        <dbReference type="ARBA" id="ARBA00022842"/>
    </source>
</evidence>
<dbReference type="SUPFAM" id="SSF88723">
    <property type="entry name" value="PIN domain-like"/>
    <property type="match status" value="1"/>
</dbReference>
<sequence length="362" mass="41158">MGITNLLPLIKKAAPHLLRNLPHPTTLAGTRLAIDGHMLLHRFWYAPRPGTSPLGPNGQPNHHVQYFYNFLELCDHLQVRPTIVFDYGVRPLAKQRVVHRKRAAARSRQTELHHTAQTTVDGLERHLDLLNIADARGEVVGPIGYQHLPIEALETEESRVVERTMGSGTEVHDAETVAHEFRHLPEEPLETEETRMLEQAFALKEHSSSLGSKAEPVQQQVSTSAPQNKSALDTISRFRHLVMQKISDQLKAFRPRSSESARMESIRNKTFWWSNHYLPRNSHAIKLDSMCRRPNFPHWRHHPNLYRALRLPSHSTISIRCSSFSGPDSIHKPTARPPTPQPARPTAQSQHQLPISSDRPIP</sequence>
<dbReference type="EMBL" id="MCFL01000009">
    <property type="protein sequence ID" value="ORZ38366.1"/>
    <property type="molecule type" value="Genomic_DNA"/>
</dbReference>
<evidence type="ECO:0000259" key="4">
    <source>
        <dbReference type="SMART" id="SM00485"/>
    </source>
</evidence>
<evidence type="ECO:0000256" key="3">
    <source>
        <dbReference type="SAM" id="MobiDB-lite"/>
    </source>
</evidence>
<dbReference type="InterPro" id="IPR006084">
    <property type="entry name" value="XPG/Rad2"/>
</dbReference>
<gene>
    <name evidence="5" type="ORF">BCR44DRAFT_1323283</name>
</gene>
<dbReference type="Pfam" id="PF00752">
    <property type="entry name" value="XPG_N"/>
    <property type="match status" value="1"/>
</dbReference>
<feature type="region of interest" description="Disordered" evidence="3">
    <location>
        <begin position="322"/>
        <end position="362"/>
    </location>
</feature>
<evidence type="ECO:0000313" key="6">
    <source>
        <dbReference type="Proteomes" id="UP000193411"/>
    </source>
</evidence>
<feature type="domain" description="XPG N-terminal" evidence="4">
    <location>
        <begin position="1"/>
        <end position="109"/>
    </location>
</feature>
<protein>
    <recommendedName>
        <fullName evidence="4">XPG N-terminal domain-containing protein</fullName>
    </recommendedName>
</protein>
<dbReference type="InterPro" id="IPR006085">
    <property type="entry name" value="XPG_DNA_repair_N"/>
</dbReference>
<dbReference type="Gene3D" id="3.40.50.1010">
    <property type="entry name" value="5'-nuclease"/>
    <property type="match status" value="1"/>
</dbReference>
<keyword evidence="1" id="KW-0479">Metal-binding</keyword>
<dbReference type="GO" id="GO:0017108">
    <property type="term" value="F:5'-flap endonuclease activity"/>
    <property type="evidence" value="ECO:0007669"/>
    <property type="project" value="TreeGrafter"/>
</dbReference>
<dbReference type="InterPro" id="IPR029060">
    <property type="entry name" value="PIN-like_dom_sf"/>
</dbReference>